<dbReference type="SUPFAM" id="SSF56112">
    <property type="entry name" value="Protein kinase-like (PK-like)"/>
    <property type="match status" value="1"/>
</dbReference>
<keyword evidence="1 8" id="KW-0723">Serine/threonine-protein kinase</keyword>
<protein>
    <recommendedName>
        <fullName evidence="8">Serine/threonine-protein kinase PLK</fullName>
        <ecNumber evidence="8">2.7.11.21</ecNumber>
    </recommendedName>
    <alternativeName>
        <fullName evidence="8">Polo-like kinase</fullName>
    </alternativeName>
</protein>
<feature type="domain" description="POLO box" evidence="10">
    <location>
        <begin position="410"/>
        <end position="489"/>
    </location>
</feature>
<dbReference type="PANTHER" id="PTHR24345:SF0">
    <property type="entry name" value="CELL CYCLE SERINE_THREONINE-PROTEIN KINASE CDC5_MSD2"/>
    <property type="match status" value="1"/>
</dbReference>
<dbReference type="Gene3D" id="1.10.510.10">
    <property type="entry name" value="Transferase(Phosphotransferase) domain 1"/>
    <property type="match status" value="1"/>
</dbReference>
<dbReference type="PROSITE" id="PS00107">
    <property type="entry name" value="PROTEIN_KINASE_ATP"/>
    <property type="match status" value="1"/>
</dbReference>
<gene>
    <name evidence="11" type="ORF">M9Y10_025904</name>
</gene>
<keyword evidence="2 8" id="KW-0808">Transferase</keyword>
<evidence type="ECO:0000256" key="7">
    <source>
        <dbReference type="PROSITE-ProRule" id="PRU10141"/>
    </source>
</evidence>
<dbReference type="PROSITE" id="PS00108">
    <property type="entry name" value="PROTEIN_KINASE_ST"/>
    <property type="match status" value="1"/>
</dbReference>
<dbReference type="InterPro" id="IPR000719">
    <property type="entry name" value="Prot_kinase_dom"/>
</dbReference>
<keyword evidence="6 7" id="KW-0067">ATP-binding</keyword>
<dbReference type="InterPro" id="IPR036947">
    <property type="entry name" value="POLO_box_dom_sf"/>
</dbReference>
<accession>A0ABR2H8S1</accession>
<keyword evidence="5 8" id="KW-0418">Kinase</keyword>
<sequence>MSSISVPLTIVRRKENGTSVIYKRHEELGRGGFAVVYRVTNFLTGEDYALKAIPKEKVSKPKKLSKLRSEISIQRSLNHPNLLNSYDTFEDTMNYYIVLELCPNNSVKDRIKAAGRLSEEETASILKDVISGLIYLHDNQIIHRDLKPENFLFGKDGKVKIADFGLSTRLYYPDERKHTVCGTPNYLSPELVSPSYKGHSYEVDIWAIGVSAFAMLTGHPPFESAKKTITYENIKNCQYHFPYDFRISPISKDFIRSILQINPEKRPSALDLSTHAFIRMAKPLSVALKTLNTNNNQNDPKNANVNQEANENNNAMIMPKPLYFQYLPSQPTMPTNTTNTANFTNAPSVTNMPTVANIPTINFMPSISNMPSTPFTPINPSQIQLQAKNENLYLPKDKNKTTDLKIPRFFVTRFCDNSDKVGLGYLLLDGTTGVVFNDGSRMVMDPHEAFIQYWEDETQIIPTVLDSSNSDNVTKKVAYLHVYASTLKKTKTMFQLPTRQHNKNTPLKHVKYWTKAQEATLFRFDDRNVQVNFEDHQKLFIFTQHKRFFMIKSIKEQAKLINFNEIKDYETNREELHRFSIAKGMLSALRGNLR</sequence>
<keyword evidence="12" id="KW-1185">Reference proteome</keyword>
<dbReference type="EMBL" id="JAPFFF010000038">
    <property type="protein sequence ID" value="KAK8842326.1"/>
    <property type="molecule type" value="Genomic_DNA"/>
</dbReference>
<dbReference type="Pfam" id="PF00069">
    <property type="entry name" value="Pkinase"/>
    <property type="match status" value="1"/>
</dbReference>
<dbReference type="CDD" id="cd13117">
    <property type="entry name" value="POLO_box_2"/>
    <property type="match status" value="1"/>
</dbReference>
<reference evidence="11 12" key="1">
    <citation type="submission" date="2024-04" db="EMBL/GenBank/DDBJ databases">
        <title>Tritrichomonas musculus Genome.</title>
        <authorList>
            <person name="Alves-Ferreira E."/>
            <person name="Grigg M."/>
            <person name="Lorenzi H."/>
            <person name="Galac M."/>
        </authorList>
    </citation>
    <scope>NUCLEOTIDE SEQUENCE [LARGE SCALE GENOMIC DNA]</scope>
    <source>
        <strain evidence="11 12">EAF2021</strain>
    </source>
</reference>
<evidence type="ECO:0000256" key="5">
    <source>
        <dbReference type="ARBA" id="ARBA00022777"/>
    </source>
</evidence>
<dbReference type="InterPro" id="IPR033701">
    <property type="entry name" value="POLO_box_1"/>
</dbReference>
<evidence type="ECO:0000313" key="12">
    <source>
        <dbReference type="Proteomes" id="UP001470230"/>
    </source>
</evidence>
<dbReference type="Pfam" id="PF00659">
    <property type="entry name" value="POLO_box"/>
    <property type="match status" value="1"/>
</dbReference>
<dbReference type="InterPro" id="IPR011009">
    <property type="entry name" value="Kinase-like_dom_sf"/>
</dbReference>
<proteinExistence type="inferred from homology"/>
<keyword evidence="3" id="KW-0677">Repeat</keyword>
<dbReference type="CDD" id="cd13118">
    <property type="entry name" value="POLO_box_1"/>
    <property type="match status" value="1"/>
</dbReference>
<dbReference type="PANTHER" id="PTHR24345">
    <property type="entry name" value="SERINE/THREONINE-PROTEIN KINASE PLK"/>
    <property type="match status" value="1"/>
</dbReference>
<evidence type="ECO:0000259" key="9">
    <source>
        <dbReference type="PROSITE" id="PS50011"/>
    </source>
</evidence>
<evidence type="ECO:0000256" key="2">
    <source>
        <dbReference type="ARBA" id="ARBA00022679"/>
    </source>
</evidence>
<dbReference type="InterPro" id="IPR033695">
    <property type="entry name" value="POLO_box_2"/>
</dbReference>
<feature type="domain" description="Protein kinase" evidence="9">
    <location>
        <begin position="22"/>
        <end position="278"/>
    </location>
</feature>
<dbReference type="InterPro" id="IPR008271">
    <property type="entry name" value="Ser/Thr_kinase_AS"/>
</dbReference>
<comment type="caution">
    <text evidence="11">The sequence shown here is derived from an EMBL/GenBank/DDBJ whole genome shotgun (WGS) entry which is preliminary data.</text>
</comment>
<name>A0ABR2H8S1_9EUKA</name>
<dbReference type="EC" id="2.7.11.21" evidence="8"/>
<dbReference type="SMART" id="SM00220">
    <property type="entry name" value="S_TKc"/>
    <property type="match status" value="1"/>
</dbReference>
<evidence type="ECO:0000259" key="10">
    <source>
        <dbReference type="PROSITE" id="PS50078"/>
    </source>
</evidence>
<dbReference type="Proteomes" id="UP001470230">
    <property type="component" value="Unassembled WGS sequence"/>
</dbReference>
<dbReference type="PROSITE" id="PS50078">
    <property type="entry name" value="POLO_BOX"/>
    <property type="match status" value="1"/>
</dbReference>
<comment type="similarity">
    <text evidence="8">Belongs to the protein kinase superfamily. Ser/Thr protein kinase family. CDC5/Polo subfamily.</text>
</comment>
<dbReference type="InterPro" id="IPR000959">
    <property type="entry name" value="POLO_box_dom"/>
</dbReference>
<comment type="catalytic activity">
    <reaction evidence="8">
        <text>L-threonyl-[protein] + ATP = O-phospho-L-threonyl-[protein] + ADP + H(+)</text>
        <dbReference type="Rhea" id="RHEA:46608"/>
        <dbReference type="Rhea" id="RHEA-COMP:11060"/>
        <dbReference type="Rhea" id="RHEA-COMP:11605"/>
        <dbReference type="ChEBI" id="CHEBI:15378"/>
        <dbReference type="ChEBI" id="CHEBI:30013"/>
        <dbReference type="ChEBI" id="CHEBI:30616"/>
        <dbReference type="ChEBI" id="CHEBI:61977"/>
        <dbReference type="ChEBI" id="CHEBI:456216"/>
        <dbReference type="EC" id="2.7.11.21"/>
    </reaction>
</comment>
<dbReference type="InterPro" id="IPR017441">
    <property type="entry name" value="Protein_kinase_ATP_BS"/>
</dbReference>
<feature type="binding site" evidence="7">
    <location>
        <position position="51"/>
    </location>
    <ligand>
        <name>ATP</name>
        <dbReference type="ChEBI" id="CHEBI:30616"/>
    </ligand>
</feature>
<evidence type="ECO:0000256" key="6">
    <source>
        <dbReference type="ARBA" id="ARBA00022840"/>
    </source>
</evidence>
<evidence type="ECO:0000256" key="3">
    <source>
        <dbReference type="ARBA" id="ARBA00022737"/>
    </source>
</evidence>
<dbReference type="SUPFAM" id="SSF82615">
    <property type="entry name" value="Polo-box domain"/>
    <property type="match status" value="2"/>
</dbReference>
<keyword evidence="4 7" id="KW-0547">Nucleotide-binding</keyword>
<evidence type="ECO:0000256" key="8">
    <source>
        <dbReference type="RuleBase" id="RU361162"/>
    </source>
</evidence>
<dbReference type="PROSITE" id="PS50011">
    <property type="entry name" value="PROTEIN_KINASE_DOM"/>
    <property type="match status" value="1"/>
</dbReference>
<evidence type="ECO:0000313" key="11">
    <source>
        <dbReference type="EMBL" id="KAK8842326.1"/>
    </source>
</evidence>
<dbReference type="Gene3D" id="3.30.1120.30">
    <property type="entry name" value="POLO box domain"/>
    <property type="match status" value="2"/>
</dbReference>
<evidence type="ECO:0000256" key="1">
    <source>
        <dbReference type="ARBA" id="ARBA00022527"/>
    </source>
</evidence>
<organism evidence="11 12">
    <name type="scientific">Tritrichomonas musculus</name>
    <dbReference type="NCBI Taxonomy" id="1915356"/>
    <lineage>
        <taxon>Eukaryota</taxon>
        <taxon>Metamonada</taxon>
        <taxon>Parabasalia</taxon>
        <taxon>Tritrichomonadida</taxon>
        <taxon>Tritrichomonadidae</taxon>
        <taxon>Tritrichomonas</taxon>
    </lineage>
</organism>
<evidence type="ECO:0000256" key="4">
    <source>
        <dbReference type="ARBA" id="ARBA00022741"/>
    </source>
</evidence>